<dbReference type="AlphaFoldDB" id="A0A7C9MKX5"/>
<organism evidence="2 3">
    <name type="scientific">Solidesulfovibrio aerotolerans</name>
    <dbReference type="NCBI Taxonomy" id="295255"/>
    <lineage>
        <taxon>Bacteria</taxon>
        <taxon>Pseudomonadati</taxon>
        <taxon>Thermodesulfobacteriota</taxon>
        <taxon>Desulfovibrionia</taxon>
        <taxon>Desulfovibrionales</taxon>
        <taxon>Desulfovibrionaceae</taxon>
        <taxon>Solidesulfovibrio</taxon>
    </lineage>
</organism>
<evidence type="ECO:0000313" key="2">
    <source>
        <dbReference type="EMBL" id="MYL85028.1"/>
    </source>
</evidence>
<dbReference type="RefSeq" id="WP_160963616.1">
    <property type="nucleotide sequence ID" value="NZ_WVUD01000052.1"/>
</dbReference>
<keyword evidence="1" id="KW-0812">Transmembrane</keyword>
<comment type="caution">
    <text evidence="2">The sequence shown here is derived from an EMBL/GenBank/DDBJ whole genome shotgun (WGS) entry which is preliminary data.</text>
</comment>
<protein>
    <submittedName>
        <fullName evidence="2">Uncharacterized protein</fullName>
    </submittedName>
</protein>
<evidence type="ECO:0000313" key="3">
    <source>
        <dbReference type="Proteomes" id="UP000482487"/>
    </source>
</evidence>
<dbReference type="EMBL" id="WVUD01000052">
    <property type="protein sequence ID" value="MYL85028.1"/>
    <property type="molecule type" value="Genomic_DNA"/>
</dbReference>
<keyword evidence="1" id="KW-1133">Transmembrane helix</keyword>
<dbReference type="Proteomes" id="UP000482487">
    <property type="component" value="Unassembled WGS sequence"/>
</dbReference>
<dbReference type="OrthoDB" id="5437062at2"/>
<reference evidence="2 3" key="1">
    <citation type="submission" date="2020-01" db="EMBL/GenBank/DDBJ databases">
        <title>Genome sequence of Desulfovibrio aerotolerans DSM 16695(T).</title>
        <authorList>
            <person name="Karnachuk O."/>
            <person name="Avakyan M."/>
            <person name="Mardanov A."/>
            <person name="Kadnikov V."/>
            <person name="Ravin N."/>
        </authorList>
    </citation>
    <scope>NUCLEOTIDE SEQUENCE [LARGE SCALE GENOMIC DNA]</scope>
    <source>
        <strain evidence="2 3">DSM 16695</strain>
    </source>
</reference>
<keyword evidence="1" id="KW-0472">Membrane</keyword>
<feature type="transmembrane region" description="Helical" evidence="1">
    <location>
        <begin position="70"/>
        <end position="95"/>
    </location>
</feature>
<accession>A0A7C9MKX5</accession>
<gene>
    <name evidence="2" type="ORF">GTA51_18110</name>
</gene>
<name>A0A7C9MKX5_9BACT</name>
<sequence length="103" mass="11196">MRFAKALFVPRTACELTGQGRDVTSGASQNDNRADAGLTGLFFPARLFHPAPDGRMDFEMPLSFAPQTPYLIGLMVSAIMYAACIAVSAVGFFVARRRERAHA</sequence>
<proteinExistence type="predicted"/>
<evidence type="ECO:0000256" key="1">
    <source>
        <dbReference type="SAM" id="Phobius"/>
    </source>
</evidence>
<keyword evidence="3" id="KW-1185">Reference proteome</keyword>